<feature type="transmembrane region" description="Helical" evidence="6">
    <location>
        <begin position="21"/>
        <end position="43"/>
    </location>
</feature>
<keyword evidence="8" id="KW-1185">Reference proteome</keyword>
<feature type="transmembrane region" description="Helical" evidence="6">
    <location>
        <begin position="437"/>
        <end position="457"/>
    </location>
</feature>
<feature type="transmembrane region" description="Helical" evidence="6">
    <location>
        <begin position="463"/>
        <end position="484"/>
    </location>
</feature>
<evidence type="ECO:0000256" key="5">
    <source>
        <dbReference type="ARBA" id="ARBA00023136"/>
    </source>
</evidence>
<feature type="transmembrane region" description="Helical" evidence="6">
    <location>
        <begin position="229"/>
        <end position="250"/>
    </location>
</feature>
<name>A0ABS3LXS1_9PROT</name>
<dbReference type="RefSeq" id="WP_207881952.1">
    <property type="nucleotide sequence ID" value="NZ_JAFVMF010000013.1"/>
</dbReference>
<feature type="transmembrane region" description="Helical" evidence="6">
    <location>
        <begin position="395"/>
        <end position="416"/>
    </location>
</feature>
<feature type="transmembrane region" description="Helical" evidence="6">
    <location>
        <begin position="49"/>
        <end position="73"/>
    </location>
</feature>
<comment type="caution">
    <text evidence="7">The sequence shown here is derived from an EMBL/GenBank/DDBJ whole genome shotgun (WGS) entry which is preliminary data.</text>
</comment>
<feature type="transmembrane region" description="Helical" evidence="6">
    <location>
        <begin position="319"/>
        <end position="340"/>
    </location>
</feature>
<dbReference type="Pfam" id="PF01943">
    <property type="entry name" value="Polysacc_synt"/>
    <property type="match status" value="1"/>
</dbReference>
<comment type="subcellular location">
    <subcellularLocation>
        <location evidence="1">Cell membrane</location>
        <topology evidence="1">Multi-pass membrane protein</topology>
    </subcellularLocation>
</comment>
<dbReference type="Proteomes" id="UP000664771">
    <property type="component" value="Unassembled WGS sequence"/>
</dbReference>
<gene>
    <name evidence="7" type="ORF">J2D73_12970</name>
</gene>
<feature type="transmembrane region" description="Helical" evidence="6">
    <location>
        <begin position="94"/>
        <end position="119"/>
    </location>
</feature>
<feature type="transmembrane region" description="Helical" evidence="6">
    <location>
        <begin position="168"/>
        <end position="188"/>
    </location>
</feature>
<dbReference type="PANTHER" id="PTHR30250">
    <property type="entry name" value="PST FAMILY PREDICTED COLANIC ACID TRANSPORTER"/>
    <property type="match status" value="1"/>
</dbReference>
<dbReference type="InterPro" id="IPR002797">
    <property type="entry name" value="Polysacc_synth"/>
</dbReference>
<evidence type="ECO:0000256" key="1">
    <source>
        <dbReference type="ARBA" id="ARBA00004651"/>
    </source>
</evidence>
<reference evidence="7 8" key="1">
    <citation type="submission" date="2021-03" db="EMBL/GenBank/DDBJ databases">
        <title>The complete genome sequence of Acetobacter sacchari TBRC 11175.</title>
        <authorList>
            <person name="Charoenyingcharoen P."/>
            <person name="Yukphan P."/>
        </authorList>
    </citation>
    <scope>NUCLEOTIDE SEQUENCE [LARGE SCALE GENOMIC DNA]</scope>
    <source>
        <strain evidence="7 8">TBRC 11175</strain>
    </source>
</reference>
<protein>
    <submittedName>
        <fullName evidence="7">Flippase</fullName>
    </submittedName>
</protein>
<dbReference type="InterPro" id="IPR050833">
    <property type="entry name" value="Poly_Biosynth_Transport"/>
</dbReference>
<dbReference type="PANTHER" id="PTHR30250:SF11">
    <property type="entry name" value="O-ANTIGEN TRANSPORTER-RELATED"/>
    <property type="match status" value="1"/>
</dbReference>
<evidence type="ECO:0000256" key="2">
    <source>
        <dbReference type="ARBA" id="ARBA00022475"/>
    </source>
</evidence>
<dbReference type="CDD" id="cd13128">
    <property type="entry name" value="MATE_Wzx_like"/>
    <property type="match status" value="1"/>
</dbReference>
<keyword evidence="5 6" id="KW-0472">Membrane</keyword>
<keyword evidence="3 6" id="KW-0812">Transmembrane</keyword>
<evidence type="ECO:0000313" key="8">
    <source>
        <dbReference type="Proteomes" id="UP000664771"/>
    </source>
</evidence>
<keyword evidence="2" id="KW-1003">Cell membrane</keyword>
<feature type="transmembrane region" description="Helical" evidence="6">
    <location>
        <begin position="194"/>
        <end position="217"/>
    </location>
</feature>
<accession>A0ABS3LXS1</accession>
<feature type="transmembrane region" description="Helical" evidence="6">
    <location>
        <begin position="352"/>
        <end position="375"/>
    </location>
</feature>
<dbReference type="EMBL" id="JAFVMF010000013">
    <property type="protein sequence ID" value="MBO1360699.1"/>
    <property type="molecule type" value="Genomic_DNA"/>
</dbReference>
<keyword evidence="4 6" id="KW-1133">Transmembrane helix</keyword>
<evidence type="ECO:0000256" key="6">
    <source>
        <dbReference type="SAM" id="Phobius"/>
    </source>
</evidence>
<sequence>MASPSPRSPAQPKHILSNTGWNMLGRIAPIFVALLVTPKLIHLLGLSRWGVFSIALSLVGTFGIFDFGLGRALTRTIADRATDEPDEETADVTLTGIITLTVFGVIGGLIAAVAVAFWVHHGLKIPPELERQTTIALWVLCATAPLVMANAAMWGVMTAFQAFRAANLVNIPISIMYYLGPLLALLVWNNLIGVMLVLAACRLWMTVSYLKICLRLMPQIRTARARPRLLAPLFRIGGWMTVSNIAYPVLNYMDRFMIASVISAAATSYYTTPADVVGRFSLLTNAVTGSAFPAFAASWRRDVETTVVLYRTSVLTIQALLFPVCLFAALFSHPLLALWIDPSFAAQSSTIMKFLCLGVFISGVDSIAAGFLDGIGRPDASAKLSIGEFLVYTPLLYICLVRFGVIGAAFAWALRMTLDFVVRSWVSLRLYRPLGAAIRRIMPAAVVGFLALVASLVEMPLSVAALAFVALSAVFYGVLWFGCMDASERGAFMRFPGVVMAKLGRSRAASAN</sequence>
<evidence type="ECO:0000256" key="3">
    <source>
        <dbReference type="ARBA" id="ARBA00022692"/>
    </source>
</evidence>
<proteinExistence type="predicted"/>
<evidence type="ECO:0000313" key="7">
    <source>
        <dbReference type="EMBL" id="MBO1360699.1"/>
    </source>
</evidence>
<feature type="transmembrane region" description="Helical" evidence="6">
    <location>
        <begin position="135"/>
        <end position="156"/>
    </location>
</feature>
<organism evidence="7 8">
    <name type="scientific">Acetobacter sacchari</name>
    <dbReference type="NCBI Taxonomy" id="2661687"/>
    <lineage>
        <taxon>Bacteria</taxon>
        <taxon>Pseudomonadati</taxon>
        <taxon>Pseudomonadota</taxon>
        <taxon>Alphaproteobacteria</taxon>
        <taxon>Acetobacterales</taxon>
        <taxon>Acetobacteraceae</taxon>
        <taxon>Acetobacter</taxon>
    </lineage>
</organism>
<evidence type="ECO:0000256" key="4">
    <source>
        <dbReference type="ARBA" id="ARBA00022989"/>
    </source>
</evidence>